<dbReference type="EMBL" id="GGEC01078144">
    <property type="protein sequence ID" value="MBX58628.1"/>
    <property type="molecule type" value="Transcribed_RNA"/>
</dbReference>
<evidence type="ECO:0000313" key="1">
    <source>
        <dbReference type="EMBL" id="MBX58628.1"/>
    </source>
</evidence>
<name>A0A2P2PV72_RHIMU</name>
<reference evidence="1" key="1">
    <citation type="submission" date="2018-02" db="EMBL/GenBank/DDBJ databases">
        <title>Rhizophora mucronata_Transcriptome.</title>
        <authorList>
            <person name="Meera S.P."/>
            <person name="Sreeshan A."/>
            <person name="Augustine A."/>
        </authorList>
    </citation>
    <scope>NUCLEOTIDE SEQUENCE</scope>
    <source>
        <tissue evidence="1">Leaf</tissue>
    </source>
</reference>
<proteinExistence type="predicted"/>
<sequence>MPLNLFYFNSGTYIEIQSVDQTKASKALNL</sequence>
<accession>A0A2P2PV72</accession>
<dbReference type="AlphaFoldDB" id="A0A2P2PV72"/>
<organism evidence="1">
    <name type="scientific">Rhizophora mucronata</name>
    <name type="common">Asiatic mangrove</name>
    <dbReference type="NCBI Taxonomy" id="61149"/>
    <lineage>
        <taxon>Eukaryota</taxon>
        <taxon>Viridiplantae</taxon>
        <taxon>Streptophyta</taxon>
        <taxon>Embryophyta</taxon>
        <taxon>Tracheophyta</taxon>
        <taxon>Spermatophyta</taxon>
        <taxon>Magnoliopsida</taxon>
        <taxon>eudicotyledons</taxon>
        <taxon>Gunneridae</taxon>
        <taxon>Pentapetalae</taxon>
        <taxon>rosids</taxon>
        <taxon>fabids</taxon>
        <taxon>Malpighiales</taxon>
        <taxon>Rhizophoraceae</taxon>
        <taxon>Rhizophora</taxon>
    </lineage>
</organism>
<protein>
    <submittedName>
        <fullName evidence="1">Uncharacterized protein</fullName>
    </submittedName>
</protein>